<keyword evidence="3" id="KW-1185">Reference proteome</keyword>
<reference evidence="2 3" key="1">
    <citation type="submission" date="2023-08" db="EMBL/GenBank/DDBJ databases">
        <title>Black Yeasts Isolated from many extreme environments.</title>
        <authorList>
            <person name="Coleine C."/>
            <person name="Stajich J.E."/>
            <person name="Selbmann L."/>
        </authorList>
    </citation>
    <scope>NUCLEOTIDE SEQUENCE [LARGE SCALE GENOMIC DNA]</scope>
    <source>
        <strain evidence="2 3">CCFEE 5792</strain>
    </source>
</reference>
<dbReference type="GeneID" id="89980708"/>
<dbReference type="PANTHER" id="PTHR37540:SF5">
    <property type="entry name" value="TRANSCRIPTION FACTOR DOMAIN-CONTAINING PROTEIN"/>
    <property type="match status" value="1"/>
</dbReference>
<accession>A0AAV9NFD8</accession>
<feature type="compositionally biased region" description="Basic and acidic residues" evidence="1">
    <location>
        <begin position="1"/>
        <end position="11"/>
    </location>
</feature>
<dbReference type="Proteomes" id="UP001358417">
    <property type="component" value="Unassembled WGS sequence"/>
</dbReference>
<protein>
    <submittedName>
        <fullName evidence="2">Uncharacterized protein</fullName>
    </submittedName>
</protein>
<dbReference type="EMBL" id="JAVRRD010000008">
    <property type="protein sequence ID" value="KAK5056015.1"/>
    <property type="molecule type" value="Genomic_DNA"/>
</dbReference>
<sequence length="522" mass="58310">MQRVRQEELALGKKRPTGRDHPKRASRVPTRSTSSDSDSSALSDPSSTESQSSSSNQFSSVFEPSQPSPPSTWHLQKKLPFNIAPAVHEFDPFGSLPAAGFPQKGVESLLRHCFDVLLPMTFVMEKFSSSERTARQGMVLRQKVASPAVFLGFMGTVAAHRAILRGSHGDLTPSEIDHDDLITDPEYKQVKFHTLVAVRKLIEANKTPDQSLVDACYGLVSVATIVGNIAEAKVHLQGIKKIMSMANISEESVQWLPITNVKLATAMLSLPLLPIPWERHPIPEEVLLVVSPPPEVDQSRLGSSFTQIPGLSDRLRELFSLQRDLCNICDFNARYPGTLPPAGHFVLNRKGTELEYDLVAYPYEIEVFERDKTNEPVLPALEGMIRLAGLGLLTTAPHSILPSSGSGRAITHHQKRAFQKWAKSSRRGCSRMELQVILWALFIFTECAGNSPEAEFFIRHMAELVRELFLIRWEEVELMIYGLFYIPGLQAKKWREIYNAAMSVPWRDWASHDIAAANIAIR</sequence>
<dbReference type="PANTHER" id="PTHR37540">
    <property type="entry name" value="TRANSCRIPTION FACTOR (ACR-2), PUTATIVE-RELATED-RELATED"/>
    <property type="match status" value="1"/>
</dbReference>
<gene>
    <name evidence="2" type="ORF">LTR84_012566</name>
</gene>
<dbReference type="RefSeq" id="XP_064707985.1">
    <property type="nucleotide sequence ID" value="XM_064856085.1"/>
</dbReference>
<organism evidence="2 3">
    <name type="scientific">Exophiala bonariae</name>
    <dbReference type="NCBI Taxonomy" id="1690606"/>
    <lineage>
        <taxon>Eukaryota</taxon>
        <taxon>Fungi</taxon>
        <taxon>Dikarya</taxon>
        <taxon>Ascomycota</taxon>
        <taxon>Pezizomycotina</taxon>
        <taxon>Eurotiomycetes</taxon>
        <taxon>Chaetothyriomycetidae</taxon>
        <taxon>Chaetothyriales</taxon>
        <taxon>Herpotrichiellaceae</taxon>
        <taxon>Exophiala</taxon>
    </lineage>
</organism>
<feature type="compositionally biased region" description="Low complexity" evidence="1">
    <location>
        <begin position="30"/>
        <end position="65"/>
    </location>
</feature>
<comment type="caution">
    <text evidence="2">The sequence shown here is derived from an EMBL/GenBank/DDBJ whole genome shotgun (WGS) entry which is preliminary data.</text>
</comment>
<proteinExistence type="predicted"/>
<evidence type="ECO:0000313" key="3">
    <source>
        <dbReference type="Proteomes" id="UP001358417"/>
    </source>
</evidence>
<feature type="compositionally biased region" description="Basic residues" evidence="1">
    <location>
        <begin position="12"/>
        <end position="26"/>
    </location>
</feature>
<dbReference type="AlphaFoldDB" id="A0AAV9NFD8"/>
<name>A0AAV9NFD8_9EURO</name>
<feature type="region of interest" description="Disordered" evidence="1">
    <location>
        <begin position="1"/>
        <end position="74"/>
    </location>
</feature>
<evidence type="ECO:0000313" key="2">
    <source>
        <dbReference type="EMBL" id="KAK5056015.1"/>
    </source>
</evidence>
<evidence type="ECO:0000256" key="1">
    <source>
        <dbReference type="SAM" id="MobiDB-lite"/>
    </source>
</evidence>